<feature type="domain" description="Helicase C-terminal" evidence="19">
    <location>
        <begin position="219"/>
        <end position="362"/>
    </location>
</feature>
<evidence type="ECO:0000256" key="12">
    <source>
        <dbReference type="ARBA" id="ARBA00023172"/>
    </source>
</evidence>
<comment type="cofactor">
    <cofactor evidence="2">
        <name>Zn(2+)</name>
        <dbReference type="ChEBI" id="CHEBI:29105"/>
    </cofactor>
</comment>
<keyword evidence="8 20" id="KW-0347">Helicase</keyword>
<organism evidence="20 21">
    <name type="scientific">Lysinibacillus telephonicus</name>
    <dbReference type="NCBI Taxonomy" id="1714840"/>
    <lineage>
        <taxon>Bacteria</taxon>
        <taxon>Bacillati</taxon>
        <taxon>Bacillota</taxon>
        <taxon>Bacilli</taxon>
        <taxon>Bacillales</taxon>
        <taxon>Bacillaceae</taxon>
        <taxon>Lysinibacillus</taxon>
    </lineage>
</organism>
<dbReference type="GO" id="GO:0046872">
    <property type="term" value="F:metal ion binding"/>
    <property type="evidence" value="ECO:0007669"/>
    <property type="project" value="UniProtKB-KW"/>
</dbReference>
<dbReference type="GO" id="GO:0030894">
    <property type="term" value="C:replisome"/>
    <property type="evidence" value="ECO:0007669"/>
    <property type="project" value="TreeGrafter"/>
</dbReference>
<keyword evidence="21" id="KW-1185">Reference proteome</keyword>
<name>A0A3S0HMB0_9BACI</name>
<dbReference type="GO" id="GO:0043138">
    <property type="term" value="F:3'-5' DNA helicase activity"/>
    <property type="evidence" value="ECO:0007669"/>
    <property type="project" value="UniProtKB-EC"/>
</dbReference>
<dbReference type="SMART" id="SM00490">
    <property type="entry name" value="HELICc"/>
    <property type="match status" value="1"/>
</dbReference>
<dbReference type="PROSITE" id="PS50967">
    <property type="entry name" value="HRDC"/>
    <property type="match status" value="1"/>
</dbReference>
<keyword evidence="12" id="KW-0233">DNA recombination</keyword>
<dbReference type="EMBL" id="RXNR01000025">
    <property type="protein sequence ID" value="RTQ92935.1"/>
    <property type="molecule type" value="Genomic_DNA"/>
</dbReference>
<dbReference type="Pfam" id="PF00271">
    <property type="entry name" value="Helicase_C"/>
    <property type="match status" value="1"/>
</dbReference>
<dbReference type="GO" id="GO:0043590">
    <property type="term" value="C:bacterial nucleoid"/>
    <property type="evidence" value="ECO:0007669"/>
    <property type="project" value="TreeGrafter"/>
</dbReference>
<dbReference type="Gene3D" id="1.10.10.10">
    <property type="entry name" value="Winged helix-like DNA-binding domain superfamily/Winged helix DNA-binding domain"/>
    <property type="match status" value="1"/>
</dbReference>
<evidence type="ECO:0000256" key="6">
    <source>
        <dbReference type="ARBA" id="ARBA00022763"/>
    </source>
</evidence>
<dbReference type="InterPro" id="IPR011545">
    <property type="entry name" value="DEAD/DEAH_box_helicase_dom"/>
</dbReference>
<dbReference type="GO" id="GO:0009378">
    <property type="term" value="F:four-way junction helicase activity"/>
    <property type="evidence" value="ECO:0007669"/>
    <property type="project" value="TreeGrafter"/>
</dbReference>
<reference evidence="20 21" key="1">
    <citation type="submission" date="2018-12" db="EMBL/GenBank/DDBJ databases">
        <authorList>
            <person name="Yu L."/>
        </authorList>
    </citation>
    <scope>NUCLEOTIDE SEQUENCE [LARGE SCALE GENOMIC DNA]</scope>
    <source>
        <strain evidence="20 21">S5H2222</strain>
    </source>
</reference>
<dbReference type="GO" id="GO:0009432">
    <property type="term" value="P:SOS response"/>
    <property type="evidence" value="ECO:0007669"/>
    <property type="project" value="UniProtKB-UniRule"/>
</dbReference>
<dbReference type="InterPro" id="IPR027417">
    <property type="entry name" value="P-loop_NTPase"/>
</dbReference>
<dbReference type="CDD" id="cd18794">
    <property type="entry name" value="SF2_C_RecQ"/>
    <property type="match status" value="1"/>
</dbReference>
<dbReference type="GO" id="GO:0003677">
    <property type="term" value="F:DNA binding"/>
    <property type="evidence" value="ECO:0007669"/>
    <property type="project" value="UniProtKB-KW"/>
</dbReference>
<dbReference type="Pfam" id="PF00270">
    <property type="entry name" value="DEAD"/>
    <property type="match status" value="1"/>
</dbReference>
<comment type="catalytic activity">
    <reaction evidence="15">
        <text>Couples ATP hydrolysis with the unwinding of duplex DNA by translocating in the 3'-5' direction.</text>
        <dbReference type="EC" id="5.6.2.4"/>
    </reaction>
</comment>
<dbReference type="EC" id="5.6.2.4" evidence="16"/>
<dbReference type="GO" id="GO:0006260">
    <property type="term" value="P:DNA replication"/>
    <property type="evidence" value="ECO:0007669"/>
    <property type="project" value="InterPro"/>
</dbReference>
<dbReference type="Pfam" id="PF00570">
    <property type="entry name" value="HRDC"/>
    <property type="match status" value="1"/>
</dbReference>
<evidence type="ECO:0000259" key="17">
    <source>
        <dbReference type="PROSITE" id="PS50967"/>
    </source>
</evidence>
<dbReference type="Gene3D" id="3.40.50.300">
    <property type="entry name" value="P-loop containing nucleotide triphosphate hydrolases"/>
    <property type="match status" value="2"/>
</dbReference>
<dbReference type="InterPro" id="IPR001650">
    <property type="entry name" value="Helicase_C-like"/>
</dbReference>
<dbReference type="SMART" id="SM00341">
    <property type="entry name" value="HRDC"/>
    <property type="match status" value="1"/>
</dbReference>
<sequence>MLQQARQVLKQYFGYDSFRIGQEQVIQNVLEGRDTLCVMPTGGGKSVCYQIPSLCSDGTTIVISPLISLMKDQVDILRSNGIPAAFINSSLTYSQIDQTMEDVRNGLTKLLYIAPERLENESFCKELSQLNVPFVAIDEAHCISQWGHDFRPSYRIISNLVSLWNKKPTLIALTATATPSVIDDICSLLAIDEEDVYITGFSRENLSFKVLVGVDKDKYVKKYIQSYPNETGIIYAATRKSVESVYEMLLKSGVRVAKYHAGMTETERTKEQNRFLNDEVQIIVATNAFGMGINKTNVRFVIHYQMPRNMESYYQEAGRAGRDGLPSECILLYSSVDEQTQRFLIDQSLDRSRIPFELKKLQTMVDYCHTQHCLQAYIVEYFGEQVSQECGQCGNCTDERPKTDVTEETQKVLSCVVRMGQKFGKTITADVLAGARNKKVVDFKHLSTYGILKPMSSKEVSRFIEFLIAEKLLSVKPGQYPTIYVSEKGKEVLIGDRKVLRRLSEEPKVVIKDDPLFEHLRALRKQIADRESVPPFVVFSDKTLRDMCEKKPIDEESFLDVSGVGQNKLERYGEVFIEAIREFVS</sequence>
<dbReference type="Pfam" id="PF16124">
    <property type="entry name" value="RecQ_Zn_bind"/>
    <property type="match status" value="1"/>
</dbReference>
<dbReference type="FunFam" id="1.10.150.80:FF:000002">
    <property type="entry name" value="ATP-dependent DNA helicase RecQ"/>
    <property type="match status" value="1"/>
</dbReference>
<dbReference type="Pfam" id="PF09382">
    <property type="entry name" value="RQC"/>
    <property type="match status" value="1"/>
</dbReference>
<dbReference type="NCBIfam" id="TIGR00614">
    <property type="entry name" value="recQ_fam"/>
    <property type="match status" value="1"/>
</dbReference>
<dbReference type="GO" id="GO:0005524">
    <property type="term" value="F:ATP binding"/>
    <property type="evidence" value="ECO:0007669"/>
    <property type="project" value="UniProtKB-KW"/>
</dbReference>
<accession>A0A3S0HMB0</accession>
<dbReference type="SUPFAM" id="SSF46785">
    <property type="entry name" value="Winged helix' DNA-binding domain"/>
    <property type="match status" value="1"/>
</dbReference>
<dbReference type="SMART" id="SM00956">
    <property type="entry name" value="RQC"/>
    <property type="match status" value="1"/>
</dbReference>
<evidence type="ECO:0000256" key="1">
    <source>
        <dbReference type="ARBA" id="ARBA00001946"/>
    </source>
</evidence>
<dbReference type="SUPFAM" id="SSF47819">
    <property type="entry name" value="HRDC-like"/>
    <property type="match status" value="1"/>
</dbReference>
<keyword evidence="13" id="KW-0234">DNA repair</keyword>
<dbReference type="InterPro" id="IPR010997">
    <property type="entry name" value="HRDC-like_sf"/>
</dbReference>
<dbReference type="FunFam" id="3.40.50.300:FF:000296">
    <property type="entry name" value="ATP-dependent DNA helicase RecQ"/>
    <property type="match status" value="1"/>
</dbReference>
<evidence type="ECO:0000313" key="20">
    <source>
        <dbReference type="EMBL" id="RTQ92935.1"/>
    </source>
</evidence>
<dbReference type="PROSITE" id="PS51194">
    <property type="entry name" value="HELICASE_CTER"/>
    <property type="match status" value="1"/>
</dbReference>
<evidence type="ECO:0000259" key="19">
    <source>
        <dbReference type="PROSITE" id="PS51194"/>
    </source>
</evidence>
<dbReference type="RefSeq" id="WP_126294379.1">
    <property type="nucleotide sequence ID" value="NZ_RXNR01000025.1"/>
</dbReference>
<dbReference type="SUPFAM" id="SSF52540">
    <property type="entry name" value="P-loop containing nucleoside triphosphate hydrolases"/>
    <property type="match status" value="1"/>
</dbReference>
<dbReference type="InterPro" id="IPR036390">
    <property type="entry name" value="WH_DNA-bd_sf"/>
</dbReference>
<dbReference type="Gene3D" id="1.10.150.80">
    <property type="entry name" value="HRDC domain"/>
    <property type="match status" value="1"/>
</dbReference>
<dbReference type="NCBIfam" id="TIGR01389">
    <property type="entry name" value="recQ"/>
    <property type="match status" value="1"/>
</dbReference>
<dbReference type="AlphaFoldDB" id="A0A3S0HMB0"/>
<evidence type="ECO:0000313" key="21">
    <source>
        <dbReference type="Proteomes" id="UP000276349"/>
    </source>
</evidence>
<dbReference type="GO" id="GO:0006310">
    <property type="term" value="P:DNA recombination"/>
    <property type="evidence" value="ECO:0007669"/>
    <property type="project" value="UniProtKB-UniRule"/>
</dbReference>
<dbReference type="InterPro" id="IPR002121">
    <property type="entry name" value="HRDC_dom"/>
</dbReference>
<dbReference type="PROSITE" id="PS51192">
    <property type="entry name" value="HELICASE_ATP_BIND_1"/>
    <property type="match status" value="1"/>
</dbReference>
<evidence type="ECO:0000256" key="15">
    <source>
        <dbReference type="ARBA" id="ARBA00034617"/>
    </source>
</evidence>
<evidence type="ECO:0000256" key="7">
    <source>
        <dbReference type="ARBA" id="ARBA00022801"/>
    </source>
</evidence>
<comment type="similarity">
    <text evidence="3">Belongs to the helicase family. RecQ subfamily.</text>
</comment>
<keyword evidence="9" id="KW-0862">Zinc</keyword>
<dbReference type="PANTHER" id="PTHR13710:SF105">
    <property type="entry name" value="ATP-DEPENDENT DNA HELICASE Q1"/>
    <property type="match status" value="1"/>
</dbReference>
<evidence type="ECO:0000256" key="13">
    <source>
        <dbReference type="ARBA" id="ARBA00023204"/>
    </source>
</evidence>
<evidence type="ECO:0000256" key="10">
    <source>
        <dbReference type="ARBA" id="ARBA00022840"/>
    </source>
</evidence>
<dbReference type="InterPro" id="IPR032284">
    <property type="entry name" value="RecQ_Zn-bd"/>
</dbReference>
<keyword evidence="14" id="KW-0413">Isomerase</keyword>
<keyword evidence="7 20" id="KW-0378">Hydrolase</keyword>
<keyword evidence="5" id="KW-0547">Nucleotide-binding</keyword>
<evidence type="ECO:0000256" key="16">
    <source>
        <dbReference type="NCBIfam" id="TIGR01389"/>
    </source>
</evidence>
<keyword evidence="6" id="KW-0227">DNA damage</keyword>
<evidence type="ECO:0000256" key="11">
    <source>
        <dbReference type="ARBA" id="ARBA00023125"/>
    </source>
</evidence>
<dbReference type="OrthoDB" id="9763310at2"/>
<dbReference type="InterPro" id="IPR036388">
    <property type="entry name" value="WH-like_DNA-bd_sf"/>
</dbReference>
<evidence type="ECO:0000256" key="3">
    <source>
        <dbReference type="ARBA" id="ARBA00005446"/>
    </source>
</evidence>
<protein>
    <recommendedName>
        <fullName evidence="16">DNA helicase RecQ</fullName>
        <ecNumber evidence="16">5.6.2.4</ecNumber>
    </recommendedName>
</protein>
<evidence type="ECO:0000256" key="4">
    <source>
        <dbReference type="ARBA" id="ARBA00022723"/>
    </source>
</evidence>
<evidence type="ECO:0000256" key="5">
    <source>
        <dbReference type="ARBA" id="ARBA00022741"/>
    </source>
</evidence>
<feature type="domain" description="HRDC" evidence="17">
    <location>
        <begin position="510"/>
        <end position="585"/>
    </location>
</feature>
<dbReference type="InterPro" id="IPR004589">
    <property type="entry name" value="DNA_helicase_ATP-dep_RecQ"/>
</dbReference>
<dbReference type="InterPro" id="IPR006293">
    <property type="entry name" value="DNA_helicase_ATP-dep_RecQ_bac"/>
</dbReference>
<dbReference type="Proteomes" id="UP000276349">
    <property type="component" value="Unassembled WGS sequence"/>
</dbReference>
<comment type="caution">
    <text evidence="20">The sequence shown here is derived from an EMBL/GenBank/DDBJ whole genome shotgun (WGS) entry which is preliminary data.</text>
</comment>
<keyword evidence="4" id="KW-0479">Metal-binding</keyword>
<dbReference type="GO" id="GO:0005737">
    <property type="term" value="C:cytoplasm"/>
    <property type="evidence" value="ECO:0007669"/>
    <property type="project" value="TreeGrafter"/>
</dbReference>
<dbReference type="InterPro" id="IPR044876">
    <property type="entry name" value="HRDC_dom_sf"/>
</dbReference>
<comment type="cofactor">
    <cofactor evidence="1">
        <name>Mg(2+)</name>
        <dbReference type="ChEBI" id="CHEBI:18420"/>
    </cofactor>
</comment>
<dbReference type="PANTHER" id="PTHR13710">
    <property type="entry name" value="DNA HELICASE RECQ FAMILY MEMBER"/>
    <property type="match status" value="1"/>
</dbReference>
<feature type="domain" description="Helicase ATP-binding" evidence="18">
    <location>
        <begin position="26"/>
        <end position="195"/>
    </location>
</feature>
<keyword evidence="10" id="KW-0067">ATP-binding</keyword>
<dbReference type="CDD" id="cd17920">
    <property type="entry name" value="DEXHc_RecQ"/>
    <property type="match status" value="1"/>
</dbReference>
<evidence type="ECO:0000256" key="2">
    <source>
        <dbReference type="ARBA" id="ARBA00001947"/>
    </source>
</evidence>
<dbReference type="GO" id="GO:0016787">
    <property type="term" value="F:hydrolase activity"/>
    <property type="evidence" value="ECO:0007669"/>
    <property type="project" value="UniProtKB-KW"/>
</dbReference>
<evidence type="ECO:0000256" key="9">
    <source>
        <dbReference type="ARBA" id="ARBA00022833"/>
    </source>
</evidence>
<evidence type="ECO:0000259" key="18">
    <source>
        <dbReference type="PROSITE" id="PS51192"/>
    </source>
</evidence>
<keyword evidence="11" id="KW-0238">DNA-binding</keyword>
<dbReference type="InterPro" id="IPR018982">
    <property type="entry name" value="RQC_domain"/>
</dbReference>
<evidence type="ECO:0000256" key="14">
    <source>
        <dbReference type="ARBA" id="ARBA00023235"/>
    </source>
</evidence>
<dbReference type="SMART" id="SM00487">
    <property type="entry name" value="DEXDc"/>
    <property type="match status" value="1"/>
</dbReference>
<proteinExistence type="inferred from homology"/>
<dbReference type="InterPro" id="IPR014001">
    <property type="entry name" value="Helicase_ATP-bd"/>
</dbReference>
<evidence type="ECO:0000256" key="8">
    <source>
        <dbReference type="ARBA" id="ARBA00022806"/>
    </source>
</evidence>
<gene>
    <name evidence="20" type="primary">recQ</name>
    <name evidence="20" type="ORF">EKG35_10340</name>
</gene>
<dbReference type="GO" id="GO:0006281">
    <property type="term" value="P:DNA repair"/>
    <property type="evidence" value="ECO:0007669"/>
    <property type="project" value="UniProtKB-KW"/>
</dbReference>